<dbReference type="RefSeq" id="WP_147669891.1">
    <property type="nucleotide sequence ID" value="NZ_CP120678.1"/>
</dbReference>
<keyword evidence="2" id="KW-1185">Reference proteome</keyword>
<name>A0A9Y2AH10_9FIRM</name>
<organism evidence="1 2">
    <name type="scientific">Selenobaculum gibii</name>
    <dbReference type="NCBI Taxonomy" id="3054208"/>
    <lineage>
        <taxon>Bacteria</taxon>
        <taxon>Bacillati</taxon>
        <taxon>Bacillota</taxon>
        <taxon>Negativicutes</taxon>
        <taxon>Selenomonadales</taxon>
        <taxon>Selenomonadaceae</taxon>
        <taxon>Selenobaculum</taxon>
    </lineage>
</organism>
<evidence type="ECO:0000313" key="2">
    <source>
        <dbReference type="Proteomes" id="UP001243623"/>
    </source>
</evidence>
<dbReference type="Proteomes" id="UP001243623">
    <property type="component" value="Chromosome"/>
</dbReference>
<dbReference type="AlphaFoldDB" id="A0A9Y2AH10"/>
<evidence type="ECO:0000313" key="1">
    <source>
        <dbReference type="EMBL" id="WIW69788.1"/>
    </source>
</evidence>
<gene>
    <name evidence="1" type="ORF">P3F81_07635</name>
</gene>
<accession>A0A9Y2AH10</accession>
<protein>
    <submittedName>
        <fullName evidence="1">YqzL family protein</fullName>
    </submittedName>
</protein>
<reference evidence="1" key="1">
    <citation type="submission" date="2023-03" db="EMBL/GenBank/DDBJ databases">
        <title>Selenobaculum gbiensis gen. nov. sp. nov., a new bacterium isolated from the gut microbiota of IBD patient.</title>
        <authorList>
            <person name="Yeo S."/>
            <person name="Park H."/>
            <person name="Huh C.S."/>
        </authorList>
    </citation>
    <scope>NUCLEOTIDE SEQUENCE</scope>
    <source>
        <strain evidence="1">ICN-92133</strain>
    </source>
</reference>
<sequence>MLLRNVMWDIFQNTGQIEAYLMYRNCATNFADNQPKEKDDLEQIPNK</sequence>
<proteinExistence type="predicted"/>
<dbReference type="InterPro" id="IPR025617">
    <property type="entry name" value="YqzL"/>
</dbReference>
<dbReference type="EMBL" id="CP120678">
    <property type="protein sequence ID" value="WIW69788.1"/>
    <property type="molecule type" value="Genomic_DNA"/>
</dbReference>
<dbReference type="KEGG" id="sgbi:P3F81_07635"/>
<dbReference type="Pfam" id="PF14006">
    <property type="entry name" value="YqzL"/>
    <property type="match status" value="1"/>
</dbReference>